<accession>A0A511ZHN4</accession>
<dbReference type="STRING" id="582851.GCA_900162665_03559"/>
<keyword evidence="1" id="KW-1133">Transmembrane helix</keyword>
<reference evidence="2 3" key="1">
    <citation type="submission" date="2019-07" db="EMBL/GenBank/DDBJ databases">
        <title>Whole genome shotgun sequence of Oceanobacillus sojae NBRC 105379.</title>
        <authorList>
            <person name="Hosoyama A."/>
            <person name="Uohara A."/>
            <person name="Ohji S."/>
            <person name="Ichikawa N."/>
        </authorList>
    </citation>
    <scope>NUCLEOTIDE SEQUENCE [LARGE SCALE GENOMIC DNA]</scope>
    <source>
        <strain evidence="2 3">NBRC 105379</strain>
    </source>
</reference>
<proteinExistence type="predicted"/>
<keyword evidence="3" id="KW-1185">Reference proteome</keyword>
<organism evidence="2 3">
    <name type="scientific">Oceanobacillus sojae</name>
    <dbReference type="NCBI Taxonomy" id="582851"/>
    <lineage>
        <taxon>Bacteria</taxon>
        <taxon>Bacillati</taxon>
        <taxon>Bacillota</taxon>
        <taxon>Bacilli</taxon>
        <taxon>Bacillales</taxon>
        <taxon>Bacillaceae</taxon>
        <taxon>Oceanobacillus</taxon>
    </lineage>
</organism>
<dbReference type="RefSeq" id="WP_077604205.1">
    <property type="nucleotide sequence ID" value="NZ_BJYM01000006.1"/>
</dbReference>
<protein>
    <submittedName>
        <fullName evidence="2">Uncharacterized protein</fullName>
    </submittedName>
</protein>
<keyword evidence="1" id="KW-0812">Transmembrane</keyword>
<dbReference type="Proteomes" id="UP000321558">
    <property type="component" value="Unassembled WGS sequence"/>
</dbReference>
<comment type="caution">
    <text evidence="2">The sequence shown here is derived from an EMBL/GenBank/DDBJ whole genome shotgun (WGS) entry which is preliminary data.</text>
</comment>
<sequence length="78" mass="8959">MKGVYIFSVTAVAVLMFIYQWSKIKSTKKKEKMVFSFLMIIGWSLAVTYIVFPNMDSPAKMVDHVLTSLRNIFLGIFS</sequence>
<keyword evidence="1" id="KW-0472">Membrane</keyword>
<dbReference type="OrthoDB" id="2970258at2"/>
<name>A0A511ZHN4_9BACI</name>
<feature type="transmembrane region" description="Helical" evidence="1">
    <location>
        <begin position="34"/>
        <end position="52"/>
    </location>
</feature>
<feature type="transmembrane region" description="Helical" evidence="1">
    <location>
        <begin position="6"/>
        <end position="22"/>
    </location>
</feature>
<evidence type="ECO:0000256" key="1">
    <source>
        <dbReference type="SAM" id="Phobius"/>
    </source>
</evidence>
<dbReference type="EMBL" id="BJYM01000006">
    <property type="protein sequence ID" value="GEN86958.1"/>
    <property type="molecule type" value="Genomic_DNA"/>
</dbReference>
<gene>
    <name evidence="2" type="ORF">OSO01_16970</name>
</gene>
<dbReference type="AlphaFoldDB" id="A0A511ZHN4"/>
<evidence type="ECO:0000313" key="2">
    <source>
        <dbReference type="EMBL" id="GEN86958.1"/>
    </source>
</evidence>
<evidence type="ECO:0000313" key="3">
    <source>
        <dbReference type="Proteomes" id="UP000321558"/>
    </source>
</evidence>